<dbReference type="PATRIC" id="fig|151081.8.peg.895"/>
<keyword evidence="1" id="KW-0812">Transmembrane</keyword>
<dbReference type="PANTHER" id="PTHR42208">
    <property type="entry name" value="HEAVY METAL TRANSPORTER-RELATED"/>
    <property type="match status" value="1"/>
</dbReference>
<feature type="domain" description="Urease accessory protein UreH-like transmembrane" evidence="2">
    <location>
        <begin position="8"/>
        <end position="212"/>
    </location>
</feature>
<dbReference type="PANTHER" id="PTHR42208:SF1">
    <property type="entry name" value="HEAVY METAL TRANSPORTER"/>
    <property type="match status" value="1"/>
</dbReference>
<accession>A0A0F4PV88</accession>
<evidence type="ECO:0000259" key="2">
    <source>
        <dbReference type="Pfam" id="PF13386"/>
    </source>
</evidence>
<keyword evidence="1" id="KW-0472">Membrane</keyword>
<evidence type="ECO:0000313" key="4">
    <source>
        <dbReference type="Proteomes" id="UP000033664"/>
    </source>
</evidence>
<keyword evidence="4" id="KW-1185">Reference proteome</keyword>
<feature type="transmembrane region" description="Helical" evidence="1">
    <location>
        <begin position="52"/>
        <end position="70"/>
    </location>
</feature>
<name>A0A0F4PV88_9GAMM</name>
<comment type="caution">
    <text evidence="3">The sequence shown here is derived from an EMBL/GenBank/DDBJ whole genome shotgun (WGS) entry which is preliminary data.</text>
</comment>
<feature type="transmembrane region" description="Helical" evidence="1">
    <location>
        <begin position="76"/>
        <end position="96"/>
    </location>
</feature>
<feature type="transmembrane region" description="Helical" evidence="1">
    <location>
        <begin position="133"/>
        <end position="156"/>
    </location>
</feature>
<dbReference type="eggNOG" id="COG2836">
    <property type="taxonomic scope" value="Bacteria"/>
</dbReference>
<protein>
    <submittedName>
        <fullName evidence="3">Cytochrome biogenesis protein</fullName>
    </submittedName>
</protein>
<feature type="transmembrane region" description="Helical" evidence="1">
    <location>
        <begin position="197"/>
        <end position="217"/>
    </location>
</feature>
<reference evidence="3 4" key="1">
    <citation type="journal article" date="2015" name="BMC Genomics">
        <title>Genome mining reveals unlocked bioactive potential of marine Gram-negative bacteria.</title>
        <authorList>
            <person name="Machado H."/>
            <person name="Sonnenschein E.C."/>
            <person name="Melchiorsen J."/>
            <person name="Gram L."/>
        </authorList>
    </citation>
    <scope>NUCLEOTIDE SEQUENCE [LARGE SCALE GENOMIC DNA]</scope>
    <source>
        <strain evidence="3 4">S3137</strain>
    </source>
</reference>
<dbReference type="AlphaFoldDB" id="A0A0F4PV88"/>
<evidence type="ECO:0000313" key="3">
    <source>
        <dbReference type="EMBL" id="KJZ01404.1"/>
    </source>
</evidence>
<dbReference type="OrthoDB" id="9798690at2"/>
<keyword evidence="1" id="KW-1133">Transmembrane helix</keyword>
<dbReference type="InterPro" id="IPR039447">
    <property type="entry name" value="UreH-like_TM_dom"/>
</dbReference>
<gene>
    <name evidence="3" type="ORF">TW72_03770</name>
</gene>
<feature type="transmembrane region" description="Helical" evidence="1">
    <location>
        <begin position="162"/>
        <end position="185"/>
    </location>
</feature>
<dbReference type="Proteomes" id="UP000033664">
    <property type="component" value="Unassembled WGS sequence"/>
</dbReference>
<dbReference type="Pfam" id="PF13386">
    <property type="entry name" value="DsbD_2"/>
    <property type="match status" value="1"/>
</dbReference>
<evidence type="ECO:0000256" key="1">
    <source>
        <dbReference type="SAM" id="Phobius"/>
    </source>
</evidence>
<dbReference type="GeneID" id="58227602"/>
<sequence length="223" mass="23723">MSEINFIAALLMGLAGSGHCVAMCGGIAGSFQLASKDLNAVGAASAYNIGRLFSYTLAGALVGGLSAAFAKQSNTLSQVLSLFSAVFMVLVGLYVMRLFNALGPVEKAGQWALWRHIVKLNRYLMPINTYPKALGYGALWGWLPCGLVYSALTWAITSQSAINGALFMLCFALGTLPAMLALGLGAQFIKRGLNHPWVRLALGNLLLWYGLYSLIVASQPLLT</sequence>
<organism evidence="3 4">
    <name type="scientific">Pseudoalteromonas ruthenica</name>
    <dbReference type="NCBI Taxonomy" id="151081"/>
    <lineage>
        <taxon>Bacteria</taxon>
        <taxon>Pseudomonadati</taxon>
        <taxon>Pseudomonadota</taxon>
        <taxon>Gammaproteobacteria</taxon>
        <taxon>Alteromonadales</taxon>
        <taxon>Pseudoalteromonadaceae</taxon>
        <taxon>Pseudoalteromonas</taxon>
    </lineage>
</organism>
<feature type="transmembrane region" description="Helical" evidence="1">
    <location>
        <begin position="6"/>
        <end position="31"/>
    </location>
</feature>
<proteinExistence type="predicted"/>
<dbReference type="RefSeq" id="WP_022943659.1">
    <property type="nucleotide sequence ID" value="NZ_CP023396.1"/>
</dbReference>
<dbReference type="EMBL" id="JXXZ01000003">
    <property type="protein sequence ID" value="KJZ01404.1"/>
    <property type="molecule type" value="Genomic_DNA"/>
</dbReference>